<keyword evidence="8" id="KW-0804">Transcription</keyword>
<keyword evidence="6" id="KW-0238">DNA-binding</keyword>
<dbReference type="GO" id="GO:0045893">
    <property type="term" value="P:positive regulation of DNA-templated transcription"/>
    <property type="evidence" value="ECO:0007669"/>
    <property type="project" value="InterPro"/>
</dbReference>
<dbReference type="GO" id="GO:0046872">
    <property type="term" value="F:metal ion binding"/>
    <property type="evidence" value="ECO:0007669"/>
    <property type="project" value="UniProtKB-KW"/>
</dbReference>
<evidence type="ECO:0000313" key="10">
    <source>
        <dbReference type="Proteomes" id="UP000198263"/>
    </source>
</evidence>
<dbReference type="OrthoDB" id="5570801at2"/>
<keyword evidence="1" id="KW-0963">Cytoplasm</keyword>
<name>A0A658R500_9BURK</name>
<dbReference type="InterPro" id="IPR007944">
    <property type="entry name" value="FlhC"/>
</dbReference>
<keyword evidence="7" id="KW-0010">Activator</keyword>
<dbReference type="AlphaFoldDB" id="A0A658R500"/>
<sequence length="64" mass="7428">MGDWSMRALHAEQFEINGEPLQMDLTRAWTLIRFKNAGTLRLAGCARWRGRFVAHNGISLRRRS</sequence>
<evidence type="ECO:0000256" key="6">
    <source>
        <dbReference type="ARBA" id="ARBA00023125"/>
    </source>
</evidence>
<dbReference type="GO" id="GO:0003677">
    <property type="term" value="F:DNA binding"/>
    <property type="evidence" value="ECO:0007669"/>
    <property type="project" value="UniProtKB-KW"/>
</dbReference>
<keyword evidence="5" id="KW-0805">Transcription regulation</keyword>
<evidence type="ECO:0000313" key="9">
    <source>
        <dbReference type="EMBL" id="SAL50558.1"/>
    </source>
</evidence>
<dbReference type="Proteomes" id="UP000198263">
    <property type="component" value="Unassembled WGS sequence"/>
</dbReference>
<dbReference type="Pfam" id="PF05280">
    <property type="entry name" value="FlhC"/>
    <property type="match status" value="1"/>
</dbReference>
<protein>
    <submittedName>
        <fullName evidence="9">Transcriptional activator FlhC</fullName>
    </submittedName>
</protein>
<reference evidence="9 10" key="1">
    <citation type="submission" date="2016-01" db="EMBL/GenBank/DDBJ databases">
        <authorList>
            <person name="Peeters C."/>
        </authorList>
    </citation>
    <scope>NUCLEOTIDE SEQUENCE [LARGE SCALE GENOMIC DNA]</scope>
    <source>
        <strain evidence="9">LMG 29315</strain>
    </source>
</reference>
<evidence type="ECO:0000256" key="5">
    <source>
        <dbReference type="ARBA" id="ARBA00023015"/>
    </source>
</evidence>
<comment type="caution">
    <text evidence="9">The sequence shown here is derived from an EMBL/GenBank/DDBJ whole genome shotgun (WGS) entry which is preliminary data.</text>
</comment>
<dbReference type="EMBL" id="FCNV02000019">
    <property type="protein sequence ID" value="SAL50558.1"/>
    <property type="molecule type" value="Genomic_DNA"/>
</dbReference>
<evidence type="ECO:0000256" key="4">
    <source>
        <dbReference type="ARBA" id="ARBA00022833"/>
    </source>
</evidence>
<evidence type="ECO:0000256" key="8">
    <source>
        <dbReference type="ARBA" id="ARBA00023163"/>
    </source>
</evidence>
<keyword evidence="2" id="KW-0479">Metal-binding</keyword>
<dbReference type="GO" id="GO:0044781">
    <property type="term" value="P:bacterial-type flagellum organization"/>
    <property type="evidence" value="ECO:0007669"/>
    <property type="project" value="UniProtKB-KW"/>
</dbReference>
<dbReference type="SUPFAM" id="SSF160930">
    <property type="entry name" value="FlhC-like"/>
    <property type="match status" value="1"/>
</dbReference>
<evidence type="ECO:0000256" key="3">
    <source>
        <dbReference type="ARBA" id="ARBA00022795"/>
    </source>
</evidence>
<evidence type="ECO:0000256" key="7">
    <source>
        <dbReference type="ARBA" id="ARBA00023159"/>
    </source>
</evidence>
<organism evidence="9 10">
    <name type="scientific">Caballeronia concitans</name>
    <dbReference type="NCBI Taxonomy" id="1777133"/>
    <lineage>
        <taxon>Bacteria</taxon>
        <taxon>Pseudomonadati</taxon>
        <taxon>Pseudomonadota</taxon>
        <taxon>Betaproteobacteria</taxon>
        <taxon>Burkholderiales</taxon>
        <taxon>Burkholderiaceae</taxon>
        <taxon>Caballeronia</taxon>
    </lineage>
</organism>
<evidence type="ECO:0000256" key="2">
    <source>
        <dbReference type="ARBA" id="ARBA00022723"/>
    </source>
</evidence>
<evidence type="ECO:0000256" key="1">
    <source>
        <dbReference type="ARBA" id="ARBA00022490"/>
    </source>
</evidence>
<keyword evidence="3" id="KW-1005">Bacterial flagellum biogenesis</keyword>
<keyword evidence="10" id="KW-1185">Reference proteome</keyword>
<gene>
    <name evidence="9" type="ORF">AWB72_05310</name>
</gene>
<accession>A0A658R500</accession>
<keyword evidence="4" id="KW-0862">Zinc</keyword>
<dbReference type="GO" id="GO:1902208">
    <property type="term" value="P:regulation of bacterial-type flagellum assembly"/>
    <property type="evidence" value="ECO:0007669"/>
    <property type="project" value="InterPro"/>
</dbReference>
<proteinExistence type="predicted"/>